<dbReference type="InterPro" id="IPR036259">
    <property type="entry name" value="MFS_trans_sf"/>
</dbReference>
<evidence type="ECO:0000256" key="2">
    <source>
        <dbReference type="ARBA" id="ARBA00022475"/>
    </source>
</evidence>
<keyword evidence="3 7" id="KW-0812">Transmembrane</keyword>
<evidence type="ECO:0000256" key="3">
    <source>
        <dbReference type="ARBA" id="ARBA00022692"/>
    </source>
</evidence>
<keyword evidence="10" id="KW-1185">Reference proteome</keyword>
<accession>A0ABV8KFX1</accession>
<feature type="transmembrane region" description="Helical" evidence="7">
    <location>
        <begin position="371"/>
        <end position="396"/>
    </location>
</feature>
<dbReference type="SUPFAM" id="SSF103473">
    <property type="entry name" value="MFS general substrate transporter"/>
    <property type="match status" value="1"/>
</dbReference>
<evidence type="ECO:0000313" key="10">
    <source>
        <dbReference type="Proteomes" id="UP001595868"/>
    </source>
</evidence>
<evidence type="ECO:0000259" key="8">
    <source>
        <dbReference type="PROSITE" id="PS50850"/>
    </source>
</evidence>
<sequence>MTAGGRRALVGLLTAEVVSAAGTRMSMVALPWFVLTLTGSPARTGLVAAAEMLPYVLACGLGGPLLDRIGVRRVSIVADTVSALALAAIPLLFRDGALSFPVLLGLVAVVGLLRGAGDIAKQAVFPRTVAGTGIELTRATSLHDGLRRLATLLGAPLAGVLIAALDAPTVLLLDAGTFAAGALLVAACVPAGLNHARDPEPAGGTARGTEPTATADGAAPAGAAGSYLESLREAGRFLRGDRLLIAIGIMLTATNLFDQAYSAVLAPVWAREVVGDATALGLLFGIFGVGAVVGNAVFTAVAPRIDRWAVFSVGFLVAGAPRYLATALFGERLWAMYLVSFLAGVAIAAVNPILGTVFYERVPQRLHARVLGLSHAVSWAGIPLGGLIGGGLVQWLGLEPSLYVFGAGYLLVTLLPFLDRSWRDLDARPGPTPTVEADRVDERPAGARST</sequence>
<proteinExistence type="predicted"/>
<feature type="transmembrane region" description="Helical" evidence="7">
    <location>
        <begin position="308"/>
        <end position="329"/>
    </location>
</feature>
<dbReference type="CDD" id="cd06173">
    <property type="entry name" value="MFS_MefA_like"/>
    <property type="match status" value="1"/>
</dbReference>
<feature type="transmembrane region" description="Helical" evidence="7">
    <location>
        <begin position="277"/>
        <end position="301"/>
    </location>
</feature>
<comment type="subcellular location">
    <subcellularLocation>
        <location evidence="1">Cell membrane</location>
        <topology evidence="1">Multi-pass membrane protein</topology>
    </subcellularLocation>
</comment>
<dbReference type="EMBL" id="JBHSBN010000001">
    <property type="protein sequence ID" value="MFC4104881.1"/>
    <property type="molecule type" value="Genomic_DNA"/>
</dbReference>
<feature type="compositionally biased region" description="Basic and acidic residues" evidence="6">
    <location>
        <begin position="436"/>
        <end position="450"/>
    </location>
</feature>
<dbReference type="PANTHER" id="PTHR23513">
    <property type="entry name" value="INTEGRAL MEMBRANE EFFLUX PROTEIN-RELATED"/>
    <property type="match status" value="1"/>
</dbReference>
<feature type="domain" description="Major facilitator superfamily (MFS) profile" evidence="8">
    <location>
        <begin position="8"/>
        <end position="424"/>
    </location>
</feature>
<protein>
    <submittedName>
        <fullName evidence="9">MFS transporter</fullName>
    </submittedName>
</protein>
<gene>
    <name evidence="9" type="ORF">ACFOX0_02865</name>
</gene>
<feature type="region of interest" description="Disordered" evidence="6">
    <location>
        <begin position="199"/>
        <end position="220"/>
    </location>
</feature>
<feature type="transmembrane region" description="Helical" evidence="7">
    <location>
        <begin position="99"/>
        <end position="117"/>
    </location>
</feature>
<dbReference type="Gene3D" id="1.20.1250.20">
    <property type="entry name" value="MFS general substrate transporter like domains"/>
    <property type="match status" value="1"/>
</dbReference>
<dbReference type="Proteomes" id="UP001595868">
    <property type="component" value="Unassembled WGS sequence"/>
</dbReference>
<evidence type="ECO:0000256" key="5">
    <source>
        <dbReference type="ARBA" id="ARBA00023136"/>
    </source>
</evidence>
<keyword evidence="4 7" id="KW-1133">Transmembrane helix</keyword>
<organism evidence="9 10">
    <name type="scientific">Micromonospora zhanjiangensis</name>
    <dbReference type="NCBI Taxonomy" id="1522057"/>
    <lineage>
        <taxon>Bacteria</taxon>
        <taxon>Bacillati</taxon>
        <taxon>Actinomycetota</taxon>
        <taxon>Actinomycetes</taxon>
        <taxon>Micromonosporales</taxon>
        <taxon>Micromonosporaceae</taxon>
        <taxon>Micromonospora</taxon>
    </lineage>
</organism>
<evidence type="ECO:0000256" key="6">
    <source>
        <dbReference type="SAM" id="MobiDB-lite"/>
    </source>
</evidence>
<feature type="transmembrane region" description="Helical" evidence="7">
    <location>
        <begin position="335"/>
        <end position="359"/>
    </location>
</feature>
<dbReference type="PROSITE" id="PS50850">
    <property type="entry name" value="MFS"/>
    <property type="match status" value="1"/>
</dbReference>
<dbReference type="InterPro" id="IPR011701">
    <property type="entry name" value="MFS"/>
</dbReference>
<name>A0ABV8KFX1_9ACTN</name>
<evidence type="ECO:0000313" key="9">
    <source>
        <dbReference type="EMBL" id="MFC4104881.1"/>
    </source>
</evidence>
<evidence type="ECO:0000256" key="1">
    <source>
        <dbReference type="ARBA" id="ARBA00004651"/>
    </source>
</evidence>
<keyword evidence="5 7" id="KW-0472">Membrane</keyword>
<keyword evidence="2" id="KW-1003">Cell membrane</keyword>
<evidence type="ECO:0000256" key="7">
    <source>
        <dbReference type="SAM" id="Phobius"/>
    </source>
</evidence>
<dbReference type="Pfam" id="PF07690">
    <property type="entry name" value="MFS_1"/>
    <property type="match status" value="1"/>
</dbReference>
<feature type="region of interest" description="Disordered" evidence="6">
    <location>
        <begin position="429"/>
        <end position="450"/>
    </location>
</feature>
<feature type="transmembrane region" description="Helical" evidence="7">
    <location>
        <begin position="44"/>
        <end position="62"/>
    </location>
</feature>
<reference evidence="10" key="1">
    <citation type="journal article" date="2019" name="Int. J. Syst. Evol. Microbiol.">
        <title>The Global Catalogue of Microorganisms (GCM) 10K type strain sequencing project: providing services to taxonomists for standard genome sequencing and annotation.</title>
        <authorList>
            <consortium name="The Broad Institute Genomics Platform"/>
            <consortium name="The Broad Institute Genome Sequencing Center for Infectious Disease"/>
            <person name="Wu L."/>
            <person name="Ma J."/>
        </authorList>
    </citation>
    <scope>NUCLEOTIDE SEQUENCE [LARGE SCALE GENOMIC DNA]</scope>
    <source>
        <strain evidence="10">2902at01</strain>
    </source>
</reference>
<feature type="transmembrane region" description="Helical" evidence="7">
    <location>
        <begin position="240"/>
        <end position="257"/>
    </location>
</feature>
<dbReference type="PANTHER" id="PTHR23513:SF6">
    <property type="entry name" value="MAJOR FACILITATOR SUPERFAMILY ASSOCIATED DOMAIN-CONTAINING PROTEIN"/>
    <property type="match status" value="1"/>
</dbReference>
<feature type="compositionally biased region" description="Low complexity" evidence="6">
    <location>
        <begin position="208"/>
        <end position="220"/>
    </location>
</feature>
<dbReference type="InterPro" id="IPR020846">
    <property type="entry name" value="MFS_dom"/>
</dbReference>
<dbReference type="RefSeq" id="WP_377541803.1">
    <property type="nucleotide sequence ID" value="NZ_JBHSBN010000001.1"/>
</dbReference>
<feature type="transmembrane region" description="Helical" evidence="7">
    <location>
        <begin position="74"/>
        <end position="93"/>
    </location>
</feature>
<feature type="transmembrane region" description="Helical" evidence="7">
    <location>
        <begin position="402"/>
        <end position="418"/>
    </location>
</feature>
<evidence type="ECO:0000256" key="4">
    <source>
        <dbReference type="ARBA" id="ARBA00022989"/>
    </source>
</evidence>
<comment type="caution">
    <text evidence="9">The sequence shown here is derived from an EMBL/GenBank/DDBJ whole genome shotgun (WGS) entry which is preliminary data.</text>
</comment>